<comment type="caution">
    <text evidence="2">The sequence shown here is derived from an EMBL/GenBank/DDBJ whole genome shotgun (WGS) entry which is preliminary data.</text>
</comment>
<sequence length="246" mass="26026">MDDPVRIFYVCERCGSALPPFPAGGDSDFDAIIAHIKSDCEDDSFEPLFKNLHGAFISETTGARGVEDQDGRAVLTPLGAGPSLRPWRREPVSRVFCPHCSGGNGAAASSSKKKTLRGTTHQAQRPPSSSTQAAAQTSSSSETTAANGIDYKAEAIHPRPQLADRLCVVTTSLREGPLGESPANTPLLTLTTPSIQQEETSTATTVPAAAARPALLAAPSVHNEEDEEGHSFGRDEEQEKTMGKKS</sequence>
<name>A0ABR1SEX8_9PEZI</name>
<evidence type="ECO:0000256" key="1">
    <source>
        <dbReference type="SAM" id="MobiDB-lite"/>
    </source>
</evidence>
<evidence type="ECO:0000313" key="3">
    <source>
        <dbReference type="Proteomes" id="UP001396898"/>
    </source>
</evidence>
<proteinExistence type="predicted"/>
<feature type="compositionally biased region" description="Basic and acidic residues" evidence="1">
    <location>
        <begin position="229"/>
        <end position="246"/>
    </location>
</feature>
<keyword evidence="3" id="KW-1185">Reference proteome</keyword>
<gene>
    <name evidence="2" type="ORF">PG991_002275</name>
</gene>
<dbReference type="EMBL" id="JAQQWI010000006">
    <property type="protein sequence ID" value="KAK8032877.1"/>
    <property type="molecule type" value="Genomic_DNA"/>
</dbReference>
<feature type="region of interest" description="Disordered" evidence="1">
    <location>
        <begin position="218"/>
        <end position="246"/>
    </location>
</feature>
<dbReference type="Proteomes" id="UP001396898">
    <property type="component" value="Unassembled WGS sequence"/>
</dbReference>
<accession>A0ABR1SEX8</accession>
<protein>
    <submittedName>
        <fullName evidence="2">Uncharacterized protein</fullName>
    </submittedName>
</protein>
<feature type="compositionally biased region" description="Low complexity" evidence="1">
    <location>
        <begin position="122"/>
        <end position="145"/>
    </location>
</feature>
<feature type="region of interest" description="Disordered" evidence="1">
    <location>
        <begin position="102"/>
        <end position="145"/>
    </location>
</feature>
<organism evidence="2 3">
    <name type="scientific">Apiospora marii</name>
    <dbReference type="NCBI Taxonomy" id="335849"/>
    <lineage>
        <taxon>Eukaryota</taxon>
        <taxon>Fungi</taxon>
        <taxon>Dikarya</taxon>
        <taxon>Ascomycota</taxon>
        <taxon>Pezizomycotina</taxon>
        <taxon>Sordariomycetes</taxon>
        <taxon>Xylariomycetidae</taxon>
        <taxon>Amphisphaeriales</taxon>
        <taxon>Apiosporaceae</taxon>
        <taxon>Apiospora</taxon>
    </lineage>
</organism>
<evidence type="ECO:0000313" key="2">
    <source>
        <dbReference type="EMBL" id="KAK8032877.1"/>
    </source>
</evidence>
<reference evidence="2 3" key="1">
    <citation type="submission" date="2023-01" db="EMBL/GenBank/DDBJ databases">
        <title>Analysis of 21 Apiospora genomes using comparative genomics revels a genus with tremendous synthesis potential of carbohydrate active enzymes and secondary metabolites.</title>
        <authorList>
            <person name="Sorensen T."/>
        </authorList>
    </citation>
    <scope>NUCLEOTIDE SEQUENCE [LARGE SCALE GENOMIC DNA]</scope>
    <source>
        <strain evidence="2 3">CBS 20057</strain>
    </source>
</reference>